<gene>
    <name evidence="8" type="ORF">J2I46_27225</name>
</gene>
<organism evidence="8 9">
    <name type="scientific">Fibrella forsythiae</name>
    <dbReference type="NCBI Taxonomy" id="2817061"/>
    <lineage>
        <taxon>Bacteria</taxon>
        <taxon>Pseudomonadati</taxon>
        <taxon>Bacteroidota</taxon>
        <taxon>Cytophagia</taxon>
        <taxon>Cytophagales</taxon>
        <taxon>Spirosomataceae</taxon>
        <taxon>Fibrella</taxon>
    </lineage>
</organism>
<dbReference type="Pfam" id="PF00155">
    <property type="entry name" value="Aminotran_1_2"/>
    <property type="match status" value="1"/>
</dbReference>
<keyword evidence="4" id="KW-0808">Transferase</keyword>
<proteinExistence type="inferred from homology"/>
<dbReference type="InterPro" id="IPR051926">
    <property type="entry name" value="Ala_Aminotransferase"/>
</dbReference>
<dbReference type="EC" id="2.6.1.2" evidence="6"/>
<evidence type="ECO:0000256" key="4">
    <source>
        <dbReference type="ARBA" id="ARBA00022679"/>
    </source>
</evidence>
<accession>A0ABS3JQL7</accession>
<name>A0ABS3JQL7_9BACT</name>
<comment type="cofactor">
    <cofactor evidence="1">
        <name>pyridoxal 5'-phosphate</name>
        <dbReference type="ChEBI" id="CHEBI:597326"/>
    </cofactor>
</comment>
<feature type="domain" description="Aminotransferase class I/classII large" evidence="7">
    <location>
        <begin position="33"/>
        <end position="393"/>
    </location>
</feature>
<dbReference type="InterPro" id="IPR015421">
    <property type="entry name" value="PyrdxlP-dep_Trfase_major"/>
</dbReference>
<protein>
    <recommendedName>
        <fullName evidence="6">alanine transaminase</fullName>
        <ecNumber evidence="6">2.6.1.2</ecNumber>
    </recommendedName>
</protein>
<dbReference type="SUPFAM" id="SSF53383">
    <property type="entry name" value="PLP-dependent transferases"/>
    <property type="match status" value="1"/>
</dbReference>
<evidence type="ECO:0000256" key="5">
    <source>
        <dbReference type="ARBA" id="ARBA00022898"/>
    </source>
</evidence>
<dbReference type="InterPro" id="IPR015422">
    <property type="entry name" value="PyrdxlP-dep_Trfase_small"/>
</dbReference>
<dbReference type="PANTHER" id="PTHR43488">
    <property type="entry name" value="GLUTAMATE-PYRUVATE AMINOTRANSFERASE ALAA"/>
    <property type="match status" value="1"/>
</dbReference>
<dbReference type="EMBL" id="JAFMYW010000011">
    <property type="protein sequence ID" value="MBO0952305.1"/>
    <property type="molecule type" value="Genomic_DNA"/>
</dbReference>
<evidence type="ECO:0000313" key="9">
    <source>
        <dbReference type="Proteomes" id="UP000664628"/>
    </source>
</evidence>
<reference evidence="8 9" key="1">
    <citation type="submission" date="2021-03" db="EMBL/GenBank/DDBJ databases">
        <title>Fibrella sp. HMF5405 genome sequencing and assembly.</title>
        <authorList>
            <person name="Kang H."/>
            <person name="Kim H."/>
            <person name="Bae S."/>
            <person name="Joh K."/>
        </authorList>
    </citation>
    <scope>NUCLEOTIDE SEQUENCE [LARGE SCALE GENOMIC DNA]</scope>
    <source>
        <strain evidence="8 9">HMF5405</strain>
    </source>
</reference>
<evidence type="ECO:0000256" key="6">
    <source>
        <dbReference type="ARBA" id="ARBA00026106"/>
    </source>
</evidence>
<comment type="similarity">
    <text evidence="2">Belongs to the class-I pyridoxal-phosphate-dependent aminotransferase family.</text>
</comment>
<evidence type="ECO:0000256" key="1">
    <source>
        <dbReference type="ARBA" id="ARBA00001933"/>
    </source>
</evidence>
<dbReference type="RefSeq" id="WP_207332454.1">
    <property type="nucleotide sequence ID" value="NZ_JAFMYW010000011.1"/>
</dbReference>
<dbReference type="InterPro" id="IPR004839">
    <property type="entry name" value="Aminotransferase_I/II_large"/>
</dbReference>
<sequence length="422" mass="46751">MEIRKSDRLTHLKYDIRGPVYEKSLELESQGYKIISLNIGNPAAFGFDTPDEIVHDVILNIRNAQGYADSRGLFAARKAVMHYTQNLGLPGVTINDIYIGNGVSELILLSMQALINEGDEVLVPSPDYPLWTTSVALCGGKPVHYTCDEAAGWNPDLVDLERKITSRTRAVVLINPNNPTGAVYDKSVLEGIARIAEKHQLIVFADEIYDKILYDGAIHHPMARFVHDTLCITMNGLSKNYRAAGFRGGWLVMTGAKHKAKSYIEGLTLLASLRLCANVPTQYAIQTALGGYQSIQDLVIPAGRLYRQIMLAYERMVAIPGITCVKPKGALYIFPKIDLSQFEIADDNAFVYDLLVEQKVLVVAGQGFNFSTPDHFRIVCLPNIDEMTVALNRIEAFLESRRKQPVQLAISLPNKASEAVEV</sequence>
<evidence type="ECO:0000256" key="2">
    <source>
        <dbReference type="ARBA" id="ARBA00007441"/>
    </source>
</evidence>
<dbReference type="InterPro" id="IPR015424">
    <property type="entry name" value="PyrdxlP-dep_Trfase"/>
</dbReference>
<evidence type="ECO:0000259" key="7">
    <source>
        <dbReference type="Pfam" id="PF00155"/>
    </source>
</evidence>
<dbReference type="PANTHER" id="PTHR43488:SF2">
    <property type="entry name" value="GLUTAMATE-PYRUVATE AMINOTRANSFERASE ALAA"/>
    <property type="match status" value="1"/>
</dbReference>
<dbReference type="GO" id="GO:0008483">
    <property type="term" value="F:transaminase activity"/>
    <property type="evidence" value="ECO:0007669"/>
    <property type="project" value="UniProtKB-KW"/>
</dbReference>
<dbReference type="Gene3D" id="3.40.640.10">
    <property type="entry name" value="Type I PLP-dependent aspartate aminotransferase-like (Major domain)"/>
    <property type="match status" value="1"/>
</dbReference>
<dbReference type="Proteomes" id="UP000664628">
    <property type="component" value="Unassembled WGS sequence"/>
</dbReference>
<keyword evidence="9" id="KW-1185">Reference proteome</keyword>
<keyword evidence="3 8" id="KW-0032">Aminotransferase</keyword>
<dbReference type="Gene3D" id="3.90.1150.10">
    <property type="entry name" value="Aspartate Aminotransferase, domain 1"/>
    <property type="match status" value="1"/>
</dbReference>
<comment type="caution">
    <text evidence="8">The sequence shown here is derived from an EMBL/GenBank/DDBJ whole genome shotgun (WGS) entry which is preliminary data.</text>
</comment>
<keyword evidence="5" id="KW-0663">Pyridoxal phosphate</keyword>
<dbReference type="CDD" id="cd00609">
    <property type="entry name" value="AAT_like"/>
    <property type="match status" value="1"/>
</dbReference>
<evidence type="ECO:0000313" key="8">
    <source>
        <dbReference type="EMBL" id="MBO0952305.1"/>
    </source>
</evidence>
<evidence type="ECO:0000256" key="3">
    <source>
        <dbReference type="ARBA" id="ARBA00022576"/>
    </source>
</evidence>